<evidence type="ECO:0000256" key="2">
    <source>
        <dbReference type="ARBA" id="ARBA00022801"/>
    </source>
</evidence>
<evidence type="ECO:0000313" key="7">
    <source>
        <dbReference type="EMBL" id="TWD84697.1"/>
    </source>
</evidence>
<keyword evidence="2 7" id="KW-0378">Hydrolase</keyword>
<evidence type="ECO:0000259" key="4">
    <source>
        <dbReference type="Pfam" id="PF00703"/>
    </source>
</evidence>
<dbReference type="EMBL" id="VIVK01000001">
    <property type="protein sequence ID" value="TWD84697.1"/>
    <property type="molecule type" value="Genomic_DNA"/>
</dbReference>
<evidence type="ECO:0000256" key="3">
    <source>
        <dbReference type="ARBA" id="ARBA00023295"/>
    </source>
</evidence>
<dbReference type="InterPro" id="IPR006103">
    <property type="entry name" value="Glyco_hydro_2_cat"/>
</dbReference>
<evidence type="ECO:0000259" key="6">
    <source>
        <dbReference type="Pfam" id="PF02837"/>
    </source>
</evidence>
<sequence>MANPDLTHPRPQLVRDGWTDLCGEWRFAFDDDDRGLRERWWTSAEAFDRAITVPYPPESKASGVHETGYHPVLWYRRTFEAAAVEGRRTLLHFGAVDYRAKVWVNGVPVGDHEGGQTPFALDVTDALDPAQPEQVLVVRAEDQPLDVSQPRGKQDWLPEPHAIWYHRTSGIWQPVWTETVAELHVSEVRWTPEIGDARVRMALQLSGVPAGPVTVRVVLRLGEEVLSHQTVQVRDNASEHDIAVPALRNGQYRQRLLWSPESPTLIDAEVTLLDDGTMVDEVSSYLGLRSAEVADGRFLLNGRPYFLRLVLGQGYWPQSHLTAPDDAALKREAELIKELGFNGVRVHQKVEDPRFLSWCDRLGVLVWGEMANAYEYSVPAVERLTREWLDVVRRDVSHPCVVTWVPLNESWGVPDIAERADQQHFATALYHLTKAIDPSRPVISNDGWEHTESDIWGVHDYSPTEAGLRERYGDADAVHRTLHERWPGRHRVLLGDPVNAGQPVVLTEFGGLSYTPSAGEKWFGYGTVESADELRDRLGELIGALLDSPEVAGFCYTQLTDTEQERNGLLTENREPKLPLDVVHEILTRPARAVPTEMVDAQRSRARARIR</sequence>
<dbReference type="SUPFAM" id="SSF49785">
    <property type="entry name" value="Galactose-binding domain-like"/>
    <property type="match status" value="1"/>
</dbReference>
<proteinExistence type="inferred from homology"/>
<dbReference type="InterPro" id="IPR006104">
    <property type="entry name" value="Glyco_hydro_2_N"/>
</dbReference>
<dbReference type="GO" id="GO:0005975">
    <property type="term" value="P:carbohydrate metabolic process"/>
    <property type="evidence" value="ECO:0007669"/>
    <property type="project" value="InterPro"/>
</dbReference>
<dbReference type="GO" id="GO:0004553">
    <property type="term" value="F:hydrolase activity, hydrolyzing O-glycosyl compounds"/>
    <property type="evidence" value="ECO:0007669"/>
    <property type="project" value="InterPro"/>
</dbReference>
<evidence type="ECO:0000313" key="8">
    <source>
        <dbReference type="Proteomes" id="UP000318380"/>
    </source>
</evidence>
<feature type="domain" description="Glycoside hydrolase family 2 catalytic" evidence="5">
    <location>
        <begin position="292"/>
        <end position="454"/>
    </location>
</feature>
<dbReference type="Gene3D" id="2.60.120.260">
    <property type="entry name" value="Galactose-binding domain-like"/>
    <property type="match status" value="1"/>
</dbReference>
<dbReference type="SUPFAM" id="SSF49303">
    <property type="entry name" value="beta-Galactosidase/glucuronidase domain"/>
    <property type="match status" value="1"/>
</dbReference>
<dbReference type="Pfam" id="PF02836">
    <property type="entry name" value="Glyco_hydro_2_C"/>
    <property type="match status" value="1"/>
</dbReference>
<dbReference type="PANTHER" id="PTHR42732:SF3">
    <property type="entry name" value="HYDROLASE"/>
    <property type="match status" value="1"/>
</dbReference>
<keyword evidence="3" id="KW-0326">Glycosidase</keyword>
<dbReference type="Proteomes" id="UP000318380">
    <property type="component" value="Unassembled WGS sequence"/>
</dbReference>
<dbReference type="PANTHER" id="PTHR42732">
    <property type="entry name" value="BETA-GALACTOSIDASE"/>
    <property type="match status" value="1"/>
</dbReference>
<organism evidence="7 8">
    <name type="scientific">Kribbella amoyensis</name>
    <dbReference type="NCBI Taxonomy" id="996641"/>
    <lineage>
        <taxon>Bacteria</taxon>
        <taxon>Bacillati</taxon>
        <taxon>Actinomycetota</taxon>
        <taxon>Actinomycetes</taxon>
        <taxon>Propionibacteriales</taxon>
        <taxon>Kribbellaceae</taxon>
        <taxon>Kribbella</taxon>
    </lineage>
</organism>
<dbReference type="RefSeq" id="WP_145812262.1">
    <property type="nucleotide sequence ID" value="NZ_VIVK01000001.1"/>
</dbReference>
<accession>A0A561C0X3</accession>
<dbReference type="Pfam" id="PF00703">
    <property type="entry name" value="Glyco_hydro_2"/>
    <property type="match status" value="1"/>
</dbReference>
<comment type="caution">
    <text evidence="7">The sequence shown here is derived from an EMBL/GenBank/DDBJ whole genome shotgun (WGS) entry which is preliminary data.</text>
</comment>
<reference evidence="7 8" key="1">
    <citation type="submission" date="2019-06" db="EMBL/GenBank/DDBJ databases">
        <title>Sequencing the genomes of 1000 actinobacteria strains.</title>
        <authorList>
            <person name="Klenk H.-P."/>
        </authorList>
    </citation>
    <scope>NUCLEOTIDE SEQUENCE [LARGE SCALE GENOMIC DNA]</scope>
    <source>
        <strain evidence="7 8">DSM 24683</strain>
    </source>
</reference>
<dbReference type="InterPro" id="IPR008979">
    <property type="entry name" value="Galactose-bd-like_sf"/>
</dbReference>
<comment type="similarity">
    <text evidence="1">Belongs to the glycosyl hydrolase 2 family.</text>
</comment>
<feature type="domain" description="Glycosyl hydrolases family 2 sugar binding" evidence="6">
    <location>
        <begin position="20"/>
        <end position="128"/>
    </location>
</feature>
<protein>
    <submittedName>
        <fullName evidence="7">Glycosyl hydrolase family 2</fullName>
    </submittedName>
</protein>
<dbReference type="OrthoDB" id="9762066at2"/>
<gene>
    <name evidence="7" type="ORF">FB561_5891</name>
</gene>
<dbReference type="InterPro" id="IPR006102">
    <property type="entry name" value="Ig-like_GH2"/>
</dbReference>
<dbReference type="Pfam" id="PF02837">
    <property type="entry name" value="Glyco_hydro_2_N"/>
    <property type="match status" value="1"/>
</dbReference>
<dbReference type="InterPro" id="IPR036156">
    <property type="entry name" value="Beta-gal/glucu_dom_sf"/>
</dbReference>
<dbReference type="InterPro" id="IPR013783">
    <property type="entry name" value="Ig-like_fold"/>
</dbReference>
<dbReference type="Gene3D" id="2.60.40.10">
    <property type="entry name" value="Immunoglobulins"/>
    <property type="match status" value="1"/>
</dbReference>
<evidence type="ECO:0000259" key="5">
    <source>
        <dbReference type="Pfam" id="PF02836"/>
    </source>
</evidence>
<dbReference type="Gene3D" id="3.20.20.80">
    <property type="entry name" value="Glycosidases"/>
    <property type="match status" value="1"/>
</dbReference>
<evidence type="ECO:0000256" key="1">
    <source>
        <dbReference type="ARBA" id="ARBA00007401"/>
    </source>
</evidence>
<dbReference type="SUPFAM" id="SSF51445">
    <property type="entry name" value="(Trans)glycosidases"/>
    <property type="match status" value="1"/>
</dbReference>
<feature type="domain" description="Glycoside hydrolase family 2 immunoglobulin-like beta-sandwich" evidence="4">
    <location>
        <begin position="184"/>
        <end position="289"/>
    </location>
</feature>
<dbReference type="AlphaFoldDB" id="A0A561C0X3"/>
<keyword evidence="8" id="KW-1185">Reference proteome</keyword>
<name>A0A561C0X3_9ACTN</name>
<dbReference type="InterPro" id="IPR051913">
    <property type="entry name" value="GH2_Domain-Containing"/>
</dbReference>
<dbReference type="InterPro" id="IPR017853">
    <property type="entry name" value="GH"/>
</dbReference>